<reference evidence="3 4" key="1">
    <citation type="submission" date="2023-08" db="EMBL/GenBank/DDBJ databases">
        <title>Pleionea litopenaei sp. nov., isolated from stomach of juvenile Litopenaeus vannamei.</title>
        <authorList>
            <person name="Rho A.M."/>
            <person name="Hwang C.Y."/>
        </authorList>
    </citation>
    <scope>NUCLEOTIDE SEQUENCE [LARGE SCALE GENOMIC DNA]</scope>
    <source>
        <strain evidence="3 4">HL-JVS1</strain>
    </source>
</reference>
<protein>
    <submittedName>
        <fullName evidence="3">Amidohydrolase</fullName>
        <ecNumber evidence="3">3.5.-.-</ecNumber>
    </submittedName>
</protein>
<feature type="signal peptide" evidence="1">
    <location>
        <begin position="1"/>
        <end position="19"/>
    </location>
</feature>
<keyword evidence="1" id="KW-0732">Signal</keyword>
<dbReference type="EMBL" id="CP133548">
    <property type="protein sequence ID" value="WMS86892.1"/>
    <property type="molecule type" value="Genomic_DNA"/>
</dbReference>
<feature type="chain" id="PRO_5041236300" evidence="1">
    <location>
        <begin position="20"/>
        <end position="555"/>
    </location>
</feature>
<dbReference type="KEGG" id="plei:Q9312_16880"/>
<dbReference type="AlphaFoldDB" id="A0AA51RSL2"/>
<dbReference type="InterPro" id="IPR013108">
    <property type="entry name" value="Amidohydro_3"/>
</dbReference>
<dbReference type="InterPro" id="IPR033932">
    <property type="entry name" value="YtcJ-like"/>
</dbReference>
<dbReference type="Gene3D" id="3.10.310.70">
    <property type="match status" value="1"/>
</dbReference>
<feature type="domain" description="Amidohydrolase 3" evidence="2">
    <location>
        <begin position="73"/>
        <end position="551"/>
    </location>
</feature>
<keyword evidence="4" id="KW-1185">Reference proteome</keyword>
<dbReference type="PANTHER" id="PTHR22642:SF2">
    <property type="entry name" value="PROTEIN LONG AFTER FAR-RED 3"/>
    <property type="match status" value="1"/>
</dbReference>
<evidence type="ECO:0000256" key="1">
    <source>
        <dbReference type="SAM" id="SignalP"/>
    </source>
</evidence>
<dbReference type="EC" id="3.5.-.-" evidence="3"/>
<dbReference type="Pfam" id="PF07969">
    <property type="entry name" value="Amidohydro_3"/>
    <property type="match status" value="1"/>
</dbReference>
<sequence>MIRFSVLVVLLLTSLVSFAQPTLIHNIAGYTMTGKPGAEAKLVQFNSLVFDQGKVVFTGDTAIAKQQYPTAKAIDGQGKTLLPGLIDAHGHVLGLGEGLTSVDLRGTKSINEAVERVTEFARNNPKQRWITGRGWNQVLWPDKVFPHRQALDALKINKPIVLSRIDGHAAWVNSKALEIAGINAQTPDPDGGQIIRDAQGQPTGVLIDTAEFLVTKHLPKTSELELNFALDKAFDHLLRLGITSVHDAGIGENLYRLYQQRQQKNQLPIRIYAMLDGSSAKLTQWLKAGFVADEEDKLSIRSVKLYSDGALGSRGAAMLEPYSDKGDHKGLLVTPPAQLTSLIEQVLAAGFQANVHAIGDRGNRLVLDAIAAAYKKGFGNDLRHRIEHTQVVATVDIPRLKTLNLIASMQPTHATSDMNMAEDRVGKDRLKGAYAWRTILDQGTIIAAGSDFPVELANPFLGIHAAVTRQNTQNQPPGGWIPEQRMTLQEALRSFTLDAAYAAHQEQSLGSLEPGKWADFIIVDRDIFNRPVEELWKADVLETWVAGEKVYQKSL</sequence>
<accession>A0AA51RSL2</accession>
<keyword evidence="3" id="KW-0378">Hydrolase</keyword>
<dbReference type="RefSeq" id="WP_309202028.1">
    <property type="nucleotide sequence ID" value="NZ_CP133548.1"/>
</dbReference>
<proteinExistence type="predicted"/>
<dbReference type="GO" id="GO:0016810">
    <property type="term" value="F:hydrolase activity, acting on carbon-nitrogen (but not peptide) bonds"/>
    <property type="evidence" value="ECO:0007669"/>
    <property type="project" value="InterPro"/>
</dbReference>
<name>A0AA51RSL2_9GAMM</name>
<dbReference type="InterPro" id="IPR011059">
    <property type="entry name" value="Metal-dep_hydrolase_composite"/>
</dbReference>
<dbReference type="CDD" id="cd01300">
    <property type="entry name" value="YtcJ_like"/>
    <property type="match status" value="1"/>
</dbReference>
<dbReference type="SUPFAM" id="SSF51338">
    <property type="entry name" value="Composite domain of metallo-dependent hydrolases"/>
    <property type="match status" value="1"/>
</dbReference>
<organism evidence="3 4">
    <name type="scientific">Pleionea litopenaei</name>
    <dbReference type="NCBI Taxonomy" id="3070815"/>
    <lineage>
        <taxon>Bacteria</taxon>
        <taxon>Pseudomonadati</taxon>
        <taxon>Pseudomonadota</taxon>
        <taxon>Gammaproteobacteria</taxon>
        <taxon>Oceanospirillales</taxon>
        <taxon>Pleioneaceae</taxon>
        <taxon>Pleionea</taxon>
    </lineage>
</organism>
<evidence type="ECO:0000259" key="2">
    <source>
        <dbReference type="Pfam" id="PF07969"/>
    </source>
</evidence>
<evidence type="ECO:0000313" key="3">
    <source>
        <dbReference type="EMBL" id="WMS86892.1"/>
    </source>
</evidence>
<dbReference type="Gene3D" id="3.20.20.140">
    <property type="entry name" value="Metal-dependent hydrolases"/>
    <property type="match status" value="1"/>
</dbReference>
<dbReference type="PANTHER" id="PTHR22642">
    <property type="entry name" value="IMIDAZOLONEPROPIONASE"/>
    <property type="match status" value="1"/>
</dbReference>
<gene>
    <name evidence="3" type="ORF">Q9312_16880</name>
</gene>
<dbReference type="Gene3D" id="2.30.40.10">
    <property type="entry name" value="Urease, subunit C, domain 1"/>
    <property type="match status" value="1"/>
</dbReference>
<dbReference type="SUPFAM" id="SSF51556">
    <property type="entry name" value="Metallo-dependent hydrolases"/>
    <property type="match status" value="1"/>
</dbReference>
<dbReference type="InterPro" id="IPR032466">
    <property type="entry name" value="Metal_Hydrolase"/>
</dbReference>
<evidence type="ECO:0000313" key="4">
    <source>
        <dbReference type="Proteomes" id="UP001239782"/>
    </source>
</evidence>
<dbReference type="Proteomes" id="UP001239782">
    <property type="component" value="Chromosome"/>
</dbReference>